<keyword evidence="4" id="KW-1185">Reference proteome</keyword>
<evidence type="ECO:0000313" key="3">
    <source>
        <dbReference type="EMBL" id="CAD7645373.1"/>
    </source>
</evidence>
<organism evidence="3">
    <name type="scientific">Medioppia subpectinata</name>
    <dbReference type="NCBI Taxonomy" id="1979941"/>
    <lineage>
        <taxon>Eukaryota</taxon>
        <taxon>Metazoa</taxon>
        <taxon>Ecdysozoa</taxon>
        <taxon>Arthropoda</taxon>
        <taxon>Chelicerata</taxon>
        <taxon>Arachnida</taxon>
        <taxon>Acari</taxon>
        <taxon>Acariformes</taxon>
        <taxon>Sarcoptiformes</taxon>
        <taxon>Oribatida</taxon>
        <taxon>Brachypylina</taxon>
        <taxon>Oppioidea</taxon>
        <taxon>Oppiidae</taxon>
        <taxon>Medioppia</taxon>
    </lineage>
</organism>
<dbReference type="InterPro" id="IPR036020">
    <property type="entry name" value="WW_dom_sf"/>
</dbReference>
<dbReference type="OrthoDB" id="191651at2759"/>
<protein>
    <recommendedName>
        <fullName evidence="2">WW domain-containing protein</fullName>
    </recommendedName>
</protein>
<gene>
    <name evidence="3" type="ORF">OSB1V03_LOCUS20476</name>
</gene>
<feature type="non-terminal residue" evidence="3">
    <location>
        <position position="1"/>
    </location>
</feature>
<proteinExistence type="predicted"/>
<evidence type="ECO:0000313" key="4">
    <source>
        <dbReference type="Proteomes" id="UP000759131"/>
    </source>
</evidence>
<accession>A0A7R9QH27</accession>
<evidence type="ECO:0000256" key="1">
    <source>
        <dbReference type="SAM" id="MobiDB-lite"/>
    </source>
</evidence>
<evidence type="ECO:0000259" key="2">
    <source>
        <dbReference type="PROSITE" id="PS50020"/>
    </source>
</evidence>
<dbReference type="EMBL" id="OC888512">
    <property type="protein sequence ID" value="CAD7645373.1"/>
    <property type="molecule type" value="Genomic_DNA"/>
</dbReference>
<dbReference type="PROSITE" id="PS50020">
    <property type="entry name" value="WW_DOMAIN_2"/>
    <property type="match status" value="1"/>
</dbReference>
<dbReference type="AlphaFoldDB" id="A0A7R9QH27"/>
<feature type="domain" description="WW" evidence="2">
    <location>
        <begin position="1"/>
        <end position="26"/>
    </location>
</feature>
<dbReference type="EMBL" id="CAJPIZ010033937">
    <property type="protein sequence ID" value="CAG2120529.1"/>
    <property type="molecule type" value="Genomic_DNA"/>
</dbReference>
<feature type="region of interest" description="Disordered" evidence="1">
    <location>
        <begin position="120"/>
        <end position="140"/>
    </location>
</feature>
<sequence length="140" mass="16315">ERKTTEGKTYYVNKETFETKWTEPKSGFLSVEEQKYSSDVTPDCDPLPAGPYNPYGRWKTVANREFDDKMIDLQLPDQQLPQIVAPIVADNDREVKIEFSEKTVDSLKNKFNSSVKKEEKISFKKRKTDSNRSVRQRTDD</sequence>
<name>A0A7R9QH27_9ACAR</name>
<dbReference type="SUPFAM" id="SSF51045">
    <property type="entry name" value="WW domain"/>
    <property type="match status" value="1"/>
</dbReference>
<dbReference type="Proteomes" id="UP000759131">
    <property type="component" value="Unassembled WGS sequence"/>
</dbReference>
<dbReference type="CDD" id="cd00201">
    <property type="entry name" value="WW"/>
    <property type="match status" value="1"/>
</dbReference>
<dbReference type="Gene3D" id="2.20.70.10">
    <property type="match status" value="1"/>
</dbReference>
<reference evidence="3" key="1">
    <citation type="submission" date="2020-11" db="EMBL/GenBank/DDBJ databases">
        <authorList>
            <person name="Tran Van P."/>
        </authorList>
    </citation>
    <scope>NUCLEOTIDE SEQUENCE</scope>
</reference>
<dbReference type="InterPro" id="IPR001202">
    <property type="entry name" value="WW_dom"/>
</dbReference>